<evidence type="ECO:0000313" key="7">
    <source>
        <dbReference type="RefSeq" id="XP_015884831.2"/>
    </source>
</evidence>
<evidence type="ECO:0000256" key="1">
    <source>
        <dbReference type="ARBA" id="ARBA00022860"/>
    </source>
</evidence>
<comment type="subunit">
    <text evidence="3">Binds to multiple calmodulin (CaM) in the presence of Ca(2+) and CaM-like proteins.</text>
</comment>
<dbReference type="InParanoid" id="A0A6P3ZWS0"/>
<feature type="compositionally biased region" description="Basic and acidic residues" evidence="4">
    <location>
        <begin position="533"/>
        <end position="544"/>
    </location>
</feature>
<comment type="similarity">
    <text evidence="2">Belongs to the IQD family.</text>
</comment>
<keyword evidence="1" id="KW-0112">Calmodulin-binding</keyword>
<feature type="compositionally biased region" description="Polar residues" evidence="4">
    <location>
        <begin position="563"/>
        <end position="572"/>
    </location>
</feature>
<feature type="compositionally biased region" description="Polar residues" evidence="4">
    <location>
        <begin position="49"/>
        <end position="68"/>
    </location>
</feature>
<dbReference type="InterPro" id="IPR025064">
    <property type="entry name" value="DUF4005"/>
</dbReference>
<dbReference type="GO" id="GO:0005516">
    <property type="term" value="F:calmodulin binding"/>
    <property type="evidence" value="ECO:0007669"/>
    <property type="project" value="UniProtKB-KW"/>
</dbReference>
<dbReference type="Pfam" id="PF13178">
    <property type="entry name" value="DUF4005"/>
    <property type="match status" value="1"/>
</dbReference>
<sequence length="794" mass="86202">MGKSTSCFKIITCGSDSADKDDAEAYGSKGSTDKRGWSFRKRSARPRVLSNTVNAETPLSGNKESPESANLNFQASADTTIPEKISVVQCIDEKPPLPIPENPKVDETAVATESESVVDTKPDESVVIVIQTAVRGFMAQRALLKLTNVVKLQAAVRGHLVRRHAVGTLRCVQAIIKMQALVRARCARLSLEGSYPVKKLVGKPEKDNSSTKNLKENLAGKTNVTYTSIEKLLSNKFARQLLESTPKTKPIHVKCDLSKPDSAWMWLERWMSVSAADIAETTKPVTVTEQQEGRKEDNFESQLKSGMQSEVFGETADSKSGIEESVVPSESEENLITYEADNFHFHASQSTSSLVKDNLEQPQMESKDASDAKETSIDTSFLPNQSLQSDADSELEQNAFSGKLEMETEQPKRSMKRSASEQLETEGKKFISGSRKVSNPAFIAAHSKFEELSSTVNSCRSISSSYQEAGVESEDTISSGAHPIIRTKEIGVAENPALLGPRFQVGGSECGTELSISSTLDSPDISDVGAVEYDREAKVSDERLSNPNSMKNPDTEAKDVSTIPASSVSPVTDQPEKVDAINAESIDSVVAVDSPQIEQRPDSNKSDFQREPHSETGVQVYGSSPEASPRSHMTVLESQGTPSSQVSVKGRKHKSDKSGSSQKRGSLSAGKKSPSNANRDSGARSSVEKLSKERNGKRRNSLGSARPDQPDHEPRDSTANSSLPHFMQATESARAKLQANNSPRSSPDVQERDNYIKKRHSLPGANGRQGSPRIQRSMSQAQQGTKGNVVADDQ</sequence>
<feature type="domain" description="DUF4005" evidence="5">
    <location>
        <begin position="717"/>
        <end position="783"/>
    </location>
</feature>
<accession>A0A6P3ZWS0</accession>
<organism evidence="6 7">
    <name type="scientific">Ziziphus jujuba</name>
    <name type="common">Chinese jujube</name>
    <name type="synonym">Ziziphus sativa</name>
    <dbReference type="NCBI Taxonomy" id="326968"/>
    <lineage>
        <taxon>Eukaryota</taxon>
        <taxon>Viridiplantae</taxon>
        <taxon>Streptophyta</taxon>
        <taxon>Embryophyta</taxon>
        <taxon>Tracheophyta</taxon>
        <taxon>Spermatophyta</taxon>
        <taxon>Magnoliopsida</taxon>
        <taxon>eudicotyledons</taxon>
        <taxon>Gunneridae</taxon>
        <taxon>Pentapetalae</taxon>
        <taxon>rosids</taxon>
        <taxon>fabids</taxon>
        <taxon>Rosales</taxon>
        <taxon>Rhamnaceae</taxon>
        <taxon>Paliureae</taxon>
        <taxon>Ziziphus</taxon>
    </lineage>
</organism>
<evidence type="ECO:0000256" key="3">
    <source>
        <dbReference type="ARBA" id="ARBA00024378"/>
    </source>
</evidence>
<dbReference type="Pfam" id="PF00612">
    <property type="entry name" value="IQ"/>
    <property type="match status" value="2"/>
</dbReference>
<evidence type="ECO:0000259" key="5">
    <source>
        <dbReference type="Pfam" id="PF13178"/>
    </source>
</evidence>
<proteinExistence type="inferred from homology"/>
<dbReference type="PROSITE" id="PS50096">
    <property type="entry name" value="IQ"/>
    <property type="match status" value="2"/>
</dbReference>
<protein>
    <submittedName>
        <fullName evidence="7">Protein IQ-DOMAIN 32 isoform X2</fullName>
    </submittedName>
</protein>
<dbReference type="AlphaFoldDB" id="A0A6P3ZWS0"/>
<evidence type="ECO:0000313" key="6">
    <source>
        <dbReference type="Proteomes" id="UP001652623"/>
    </source>
</evidence>
<dbReference type="FunCoup" id="A0A6P3ZWS0">
    <property type="interactions" value="2321"/>
</dbReference>
<dbReference type="Gene3D" id="1.20.5.190">
    <property type="match status" value="1"/>
</dbReference>
<keyword evidence="6" id="KW-1185">Reference proteome</keyword>
<feature type="compositionally biased region" description="Polar residues" evidence="4">
    <location>
        <begin position="768"/>
        <end position="786"/>
    </location>
</feature>
<gene>
    <name evidence="7" type="primary">LOC107420397</name>
</gene>
<dbReference type="PANTHER" id="PTHR32295:SF154">
    <property type="entry name" value="PROTEIN IQ-DOMAIN 32"/>
    <property type="match status" value="1"/>
</dbReference>
<dbReference type="InterPro" id="IPR000048">
    <property type="entry name" value="IQ_motif_EF-hand-BS"/>
</dbReference>
<evidence type="ECO:0000256" key="2">
    <source>
        <dbReference type="ARBA" id="ARBA00024341"/>
    </source>
</evidence>
<feature type="region of interest" description="Disordered" evidence="4">
    <location>
        <begin position="402"/>
        <end position="427"/>
    </location>
</feature>
<dbReference type="SMART" id="SM00015">
    <property type="entry name" value="IQ"/>
    <property type="match status" value="3"/>
</dbReference>
<dbReference type="Proteomes" id="UP001652623">
    <property type="component" value="Chromosome 5"/>
</dbReference>
<feature type="compositionally biased region" description="Basic and acidic residues" evidence="4">
    <location>
        <begin position="599"/>
        <end position="614"/>
    </location>
</feature>
<feature type="region of interest" description="Disordered" evidence="4">
    <location>
        <begin position="14"/>
        <end position="68"/>
    </location>
</feature>
<dbReference type="GeneID" id="107420397"/>
<feature type="region of interest" description="Disordered" evidence="4">
    <location>
        <begin position="533"/>
        <end position="794"/>
    </location>
</feature>
<feature type="compositionally biased region" description="Polar residues" evidence="4">
    <location>
        <begin position="636"/>
        <end position="647"/>
    </location>
</feature>
<feature type="compositionally biased region" description="Polar residues" evidence="4">
    <location>
        <begin position="738"/>
        <end position="748"/>
    </location>
</feature>
<dbReference type="RefSeq" id="XP_015884831.2">
    <property type="nucleotide sequence ID" value="XM_016029345.4"/>
</dbReference>
<feature type="region of interest" description="Disordered" evidence="4">
    <location>
        <begin position="284"/>
        <end position="332"/>
    </location>
</feature>
<evidence type="ECO:0000256" key="4">
    <source>
        <dbReference type="SAM" id="MobiDB-lite"/>
    </source>
</evidence>
<name>A0A6P3ZWS0_ZIZJJ</name>
<reference evidence="7" key="1">
    <citation type="submission" date="2025-08" db="UniProtKB">
        <authorList>
            <consortium name="RefSeq"/>
        </authorList>
    </citation>
    <scope>IDENTIFICATION</scope>
    <source>
        <tissue evidence="7">Seedling</tissue>
    </source>
</reference>
<dbReference type="PANTHER" id="PTHR32295">
    <property type="entry name" value="IQ-DOMAIN 5-RELATED"/>
    <property type="match status" value="1"/>
</dbReference>